<keyword evidence="3" id="KW-1185">Reference proteome</keyword>
<evidence type="ECO:0000313" key="2">
    <source>
        <dbReference type="EMBL" id="KAL3824349.1"/>
    </source>
</evidence>
<dbReference type="Proteomes" id="UP001634393">
    <property type="component" value="Unassembled WGS sequence"/>
</dbReference>
<organism evidence="2 3">
    <name type="scientific">Penstemon smallii</name>
    <dbReference type="NCBI Taxonomy" id="265156"/>
    <lineage>
        <taxon>Eukaryota</taxon>
        <taxon>Viridiplantae</taxon>
        <taxon>Streptophyta</taxon>
        <taxon>Embryophyta</taxon>
        <taxon>Tracheophyta</taxon>
        <taxon>Spermatophyta</taxon>
        <taxon>Magnoliopsida</taxon>
        <taxon>eudicotyledons</taxon>
        <taxon>Gunneridae</taxon>
        <taxon>Pentapetalae</taxon>
        <taxon>asterids</taxon>
        <taxon>lamiids</taxon>
        <taxon>Lamiales</taxon>
        <taxon>Plantaginaceae</taxon>
        <taxon>Cheloneae</taxon>
        <taxon>Penstemon</taxon>
    </lineage>
</organism>
<dbReference type="PANTHER" id="PTHR33132">
    <property type="entry name" value="OSJNBB0118P14.9 PROTEIN"/>
    <property type="match status" value="1"/>
</dbReference>
<evidence type="ECO:0000313" key="3">
    <source>
        <dbReference type="Proteomes" id="UP001634393"/>
    </source>
</evidence>
<reference evidence="2 3" key="1">
    <citation type="submission" date="2024-12" db="EMBL/GenBank/DDBJ databases">
        <title>The unique morphological basis and parallel evolutionary history of personate flowers in Penstemon.</title>
        <authorList>
            <person name="Depatie T.H."/>
            <person name="Wessinger C.A."/>
        </authorList>
    </citation>
    <scope>NUCLEOTIDE SEQUENCE [LARGE SCALE GENOMIC DNA]</scope>
    <source>
        <strain evidence="2">WTNN_2</strain>
        <tissue evidence="2">Leaf</tissue>
    </source>
</reference>
<dbReference type="PANTHER" id="PTHR33132:SF135">
    <property type="entry name" value="OS02G0799700 PROTEIN"/>
    <property type="match status" value="1"/>
</dbReference>
<dbReference type="AlphaFoldDB" id="A0ABD3SIF1"/>
<evidence type="ECO:0000256" key="1">
    <source>
        <dbReference type="SAM" id="MobiDB-lite"/>
    </source>
</evidence>
<feature type="compositionally biased region" description="Polar residues" evidence="1">
    <location>
        <begin position="11"/>
        <end position="20"/>
    </location>
</feature>
<sequence>MCYPAADRKGTTLSASSGRQSVLPEAAREQQQRVNTNSGLAEVGGGTTKVCLCSPTSHPGSFRCRQHHGQYQWVNRLGPKPNYFICTRNRYFHDNATKQHSAETIL</sequence>
<feature type="compositionally biased region" description="Basic and acidic residues" evidence="1">
    <location>
        <begin position="1"/>
        <end position="10"/>
    </location>
</feature>
<name>A0ABD3SIF1_9LAMI</name>
<comment type="caution">
    <text evidence="2">The sequence shown here is derived from an EMBL/GenBank/DDBJ whole genome shotgun (WGS) entry which is preliminary data.</text>
</comment>
<gene>
    <name evidence="2" type="ORF">ACJIZ3_020378</name>
</gene>
<feature type="region of interest" description="Disordered" evidence="1">
    <location>
        <begin position="1"/>
        <end position="41"/>
    </location>
</feature>
<dbReference type="EMBL" id="JBJXBP010000006">
    <property type="protein sequence ID" value="KAL3824349.1"/>
    <property type="molecule type" value="Genomic_DNA"/>
</dbReference>
<protein>
    <submittedName>
        <fullName evidence="2">Uncharacterized protein</fullName>
    </submittedName>
</protein>
<proteinExistence type="predicted"/>
<accession>A0ABD3SIF1</accession>